<gene>
    <name evidence="9" type="ORF">MNBD_GAMMA10-3202</name>
</gene>
<dbReference type="GO" id="GO:0010038">
    <property type="term" value="P:response to metal ion"/>
    <property type="evidence" value="ECO:0007669"/>
    <property type="project" value="InterPro"/>
</dbReference>
<dbReference type="AlphaFoldDB" id="A0A3B0Y3B1"/>
<organism evidence="9">
    <name type="scientific">hydrothermal vent metagenome</name>
    <dbReference type="NCBI Taxonomy" id="652676"/>
    <lineage>
        <taxon>unclassified sequences</taxon>
        <taxon>metagenomes</taxon>
        <taxon>ecological metagenomes</taxon>
    </lineage>
</organism>
<dbReference type="GO" id="GO:0005737">
    <property type="term" value="C:cytoplasm"/>
    <property type="evidence" value="ECO:0007669"/>
    <property type="project" value="UniProtKB-SubCell"/>
</dbReference>
<dbReference type="NCBIfam" id="NF009732">
    <property type="entry name" value="PRK13255.1"/>
    <property type="match status" value="1"/>
</dbReference>
<dbReference type="HAMAP" id="MF_00812">
    <property type="entry name" value="Thiopur_methtran"/>
    <property type="match status" value="1"/>
</dbReference>
<proteinExistence type="inferred from homology"/>
<dbReference type="InterPro" id="IPR022474">
    <property type="entry name" value="Thiopur_S-MeTfrase_Se/Te_detox"/>
</dbReference>
<name>A0A3B0Y3B1_9ZZZZ</name>
<evidence type="ECO:0000256" key="4">
    <source>
        <dbReference type="ARBA" id="ARBA00011905"/>
    </source>
</evidence>
<evidence type="ECO:0000256" key="7">
    <source>
        <dbReference type="ARBA" id="ARBA00022679"/>
    </source>
</evidence>
<evidence type="ECO:0000256" key="5">
    <source>
        <dbReference type="ARBA" id="ARBA00022490"/>
    </source>
</evidence>
<keyword evidence="7 9" id="KW-0808">Transferase</keyword>
<protein>
    <recommendedName>
        <fullName evidence="4">thiopurine S-methyltransferase</fullName>
        <ecNumber evidence="4">2.1.1.67</ecNumber>
    </recommendedName>
</protein>
<dbReference type="InterPro" id="IPR025835">
    <property type="entry name" value="Thiopurine_S-MeTrfase"/>
</dbReference>
<evidence type="ECO:0000256" key="8">
    <source>
        <dbReference type="ARBA" id="ARBA00022691"/>
    </source>
</evidence>
<dbReference type="EC" id="2.1.1.67" evidence="4"/>
<comment type="similarity">
    <text evidence="3">Belongs to the class I-like SAM-binding methyltransferase superfamily. TPMT family.</text>
</comment>
<dbReference type="InterPro" id="IPR008854">
    <property type="entry name" value="TPMT"/>
</dbReference>
<dbReference type="InterPro" id="IPR029063">
    <property type="entry name" value="SAM-dependent_MTases_sf"/>
</dbReference>
<evidence type="ECO:0000256" key="6">
    <source>
        <dbReference type="ARBA" id="ARBA00022603"/>
    </source>
</evidence>
<dbReference type="GO" id="GO:0032259">
    <property type="term" value="P:methylation"/>
    <property type="evidence" value="ECO:0007669"/>
    <property type="project" value="UniProtKB-KW"/>
</dbReference>
<dbReference type="NCBIfam" id="TIGR03840">
    <property type="entry name" value="TMPT_Se_Te"/>
    <property type="match status" value="1"/>
</dbReference>
<dbReference type="PIRSF" id="PIRSF023956">
    <property type="entry name" value="Thiopurine_S-methyltransferase"/>
    <property type="match status" value="1"/>
</dbReference>
<dbReference type="GO" id="GO:0008119">
    <property type="term" value="F:thiopurine S-methyltransferase activity"/>
    <property type="evidence" value="ECO:0007669"/>
    <property type="project" value="UniProtKB-EC"/>
</dbReference>
<reference evidence="9" key="1">
    <citation type="submission" date="2018-06" db="EMBL/GenBank/DDBJ databases">
        <authorList>
            <person name="Zhirakovskaya E."/>
        </authorList>
    </citation>
    <scope>NUCLEOTIDE SEQUENCE</scope>
</reference>
<dbReference type="PANTHER" id="PTHR10259">
    <property type="entry name" value="THIOPURINE S-METHYLTRANSFERASE"/>
    <property type="match status" value="1"/>
</dbReference>
<dbReference type="Pfam" id="PF05724">
    <property type="entry name" value="TPMT"/>
    <property type="match status" value="1"/>
</dbReference>
<dbReference type="EMBL" id="UOFJ01000085">
    <property type="protein sequence ID" value="VAW62964.1"/>
    <property type="molecule type" value="Genomic_DNA"/>
</dbReference>
<keyword evidence="8" id="KW-0949">S-adenosyl-L-methionine</keyword>
<dbReference type="Gene3D" id="3.40.50.150">
    <property type="entry name" value="Vaccinia Virus protein VP39"/>
    <property type="match status" value="1"/>
</dbReference>
<dbReference type="PROSITE" id="PS51585">
    <property type="entry name" value="SAM_MT_TPMT"/>
    <property type="match status" value="1"/>
</dbReference>
<comment type="catalytic activity">
    <reaction evidence="1">
        <text>S-adenosyl-L-methionine + a thiopurine = S-adenosyl-L-homocysteine + a thiopurine S-methylether.</text>
        <dbReference type="EC" id="2.1.1.67"/>
    </reaction>
</comment>
<evidence type="ECO:0000256" key="2">
    <source>
        <dbReference type="ARBA" id="ARBA00004496"/>
    </source>
</evidence>
<dbReference type="FunFam" id="3.40.50.150:FF:000101">
    <property type="entry name" value="Thiopurine S-methyltransferase"/>
    <property type="match status" value="1"/>
</dbReference>
<dbReference type="PANTHER" id="PTHR10259:SF11">
    <property type="entry name" value="THIOPURINE S-METHYLTRANSFERASE"/>
    <property type="match status" value="1"/>
</dbReference>
<keyword evidence="6 9" id="KW-0489">Methyltransferase</keyword>
<evidence type="ECO:0000313" key="9">
    <source>
        <dbReference type="EMBL" id="VAW62964.1"/>
    </source>
</evidence>
<evidence type="ECO:0000256" key="1">
    <source>
        <dbReference type="ARBA" id="ARBA00000903"/>
    </source>
</evidence>
<evidence type="ECO:0000256" key="3">
    <source>
        <dbReference type="ARBA" id="ARBA00008145"/>
    </source>
</evidence>
<sequence>MEIGFWQQRWQEDQTGFHMSEVNEYLSRYWSAINAPGVSTQAPPSVFVPLCGKSLDLVWLAAQAGTVIGVECSEKAVTAFFEEQQLAMQSGTQGAFNCYTGANITLYQGDFFALDKAMLQDVSAVYDRASLVALPEAMRQRYIEKLADVLPQTVSILLISLEYDQQKMTGPPFSVSDDEVQRLYKPFFNVEQLEARDIIDNEPRFRDRGLDYMIERVYKIFR</sequence>
<dbReference type="SUPFAM" id="SSF53335">
    <property type="entry name" value="S-adenosyl-L-methionine-dependent methyltransferases"/>
    <property type="match status" value="1"/>
</dbReference>
<comment type="subcellular location">
    <subcellularLocation>
        <location evidence="2">Cytoplasm</location>
    </subcellularLocation>
</comment>
<accession>A0A3B0Y3B1</accession>
<keyword evidence="5" id="KW-0963">Cytoplasm</keyword>